<dbReference type="Proteomes" id="UP001178507">
    <property type="component" value="Unassembled WGS sequence"/>
</dbReference>
<evidence type="ECO:0000256" key="1">
    <source>
        <dbReference type="ARBA" id="ARBA00004123"/>
    </source>
</evidence>
<dbReference type="GO" id="GO:0008270">
    <property type="term" value="F:zinc ion binding"/>
    <property type="evidence" value="ECO:0007669"/>
    <property type="project" value="UniProtKB-KW"/>
</dbReference>
<evidence type="ECO:0000256" key="2">
    <source>
        <dbReference type="ARBA" id="ARBA00022723"/>
    </source>
</evidence>
<feature type="domain" description="Helicase ATP-binding" evidence="12">
    <location>
        <begin position="201"/>
        <end position="454"/>
    </location>
</feature>
<dbReference type="Gene3D" id="3.40.50.300">
    <property type="entry name" value="P-loop containing nucleotide triphosphate hydrolases"/>
    <property type="match status" value="1"/>
</dbReference>
<name>A0AA36JA73_9DINO</name>
<evidence type="ECO:0000259" key="10">
    <source>
        <dbReference type="PROSITE" id="PS50064"/>
    </source>
</evidence>
<dbReference type="GO" id="GO:0005524">
    <property type="term" value="F:ATP binding"/>
    <property type="evidence" value="ECO:0007669"/>
    <property type="project" value="UniProtKB-KW"/>
</dbReference>
<dbReference type="InterPro" id="IPR001841">
    <property type="entry name" value="Znf_RING"/>
</dbReference>
<gene>
    <name evidence="14" type="ORF">EVOR1521_LOCUS24530</name>
</gene>
<keyword evidence="6" id="KW-0862">Zinc</keyword>
<dbReference type="SMART" id="SM00487">
    <property type="entry name" value="DEXDc"/>
    <property type="match status" value="1"/>
</dbReference>
<evidence type="ECO:0000256" key="5">
    <source>
        <dbReference type="ARBA" id="ARBA00022801"/>
    </source>
</evidence>
<dbReference type="Gene3D" id="3.40.50.10810">
    <property type="entry name" value="Tandem AAA-ATPase domain"/>
    <property type="match status" value="2"/>
</dbReference>
<dbReference type="InterPro" id="IPR001510">
    <property type="entry name" value="Znf_PARP"/>
</dbReference>
<evidence type="ECO:0000256" key="9">
    <source>
        <dbReference type="PROSITE-ProRule" id="PRU00175"/>
    </source>
</evidence>
<dbReference type="PANTHER" id="PTHR45626">
    <property type="entry name" value="TRANSCRIPTION TERMINATION FACTOR 2-RELATED"/>
    <property type="match status" value="1"/>
</dbReference>
<dbReference type="SMART" id="SM00490">
    <property type="entry name" value="HELICc"/>
    <property type="match status" value="1"/>
</dbReference>
<dbReference type="Pfam" id="PF00271">
    <property type="entry name" value="Helicase_C"/>
    <property type="match status" value="1"/>
</dbReference>
<dbReference type="InterPro" id="IPR050628">
    <property type="entry name" value="SNF2_RAD54_helicase_TF"/>
</dbReference>
<dbReference type="SUPFAM" id="SSF57850">
    <property type="entry name" value="RING/U-box"/>
    <property type="match status" value="1"/>
</dbReference>
<keyword evidence="7" id="KW-0067">ATP-binding</keyword>
<dbReference type="InterPro" id="IPR000330">
    <property type="entry name" value="SNF2_N"/>
</dbReference>
<dbReference type="CDD" id="cd18008">
    <property type="entry name" value="DEXDc_SHPRH-like"/>
    <property type="match status" value="1"/>
</dbReference>
<evidence type="ECO:0000313" key="15">
    <source>
        <dbReference type="Proteomes" id="UP001178507"/>
    </source>
</evidence>
<evidence type="ECO:0000256" key="6">
    <source>
        <dbReference type="ARBA" id="ARBA00022833"/>
    </source>
</evidence>
<keyword evidence="5" id="KW-0378">Hydrolase</keyword>
<keyword evidence="4 9" id="KW-0863">Zinc-finger</keyword>
<dbReference type="GO" id="GO:0008094">
    <property type="term" value="F:ATP-dependent activity, acting on DNA"/>
    <property type="evidence" value="ECO:0007669"/>
    <property type="project" value="TreeGrafter"/>
</dbReference>
<feature type="domain" description="Helicase C-terminal" evidence="13">
    <location>
        <begin position="689"/>
        <end position="846"/>
    </location>
</feature>
<dbReference type="PANTHER" id="PTHR45626:SF12">
    <property type="entry name" value="DNA REPAIR PROTEIN RAD16"/>
    <property type="match status" value="1"/>
</dbReference>
<dbReference type="InterPro" id="IPR049730">
    <property type="entry name" value="SNF2/RAD54-like_C"/>
</dbReference>
<dbReference type="InterPro" id="IPR002464">
    <property type="entry name" value="DNA/RNA_helicase_DEAH_CS"/>
</dbReference>
<dbReference type="InterPro" id="IPR036957">
    <property type="entry name" value="Znf_PARP_sf"/>
</dbReference>
<feature type="domain" description="RING-type" evidence="11">
    <location>
        <begin position="612"/>
        <end position="657"/>
    </location>
</feature>
<dbReference type="GO" id="GO:0006289">
    <property type="term" value="P:nucleotide-excision repair"/>
    <property type="evidence" value="ECO:0007669"/>
    <property type="project" value="TreeGrafter"/>
</dbReference>
<dbReference type="PROSITE" id="PS50089">
    <property type="entry name" value="ZF_RING_2"/>
    <property type="match status" value="1"/>
</dbReference>
<dbReference type="PROSITE" id="PS51194">
    <property type="entry name" value="HELICASE_CTER"/>
    <property type="match status" value="1"/>
</dbReference>
<dbReference type="InterPro" id="IPR014001">
    <property type="entry name" value="Helicase_ATP-bd"/>
</dbReference>
<dbReference type="PROSITE" id="PS50064">
    <property type="entry name" value="ZF_PARP_2"/>
    <property type="match status" value="1"/>
</dbReference>
<evidence type="ECO:0000256" key="3">
    <source>
        <dbReference type="ARBA" id="ARBA00022741"/>
    </source>
</evidence>
<dbReference type="SUPFAM" id="SSF57716">
    <property type="entry name" value="Glucocorticoid receptor-like (DNA-binding domain)"/>
    <property type="match status" value="1"/>
</dbReference>
<evidence type="ECO:0000256" key="8">
    <source>
        <dbReference type="ARBA" id="ARBA00023242"/>
    </source>
</evidence>
<dbReference type="SUPFAM" id="SSF52540">
    <property type="entry name" value="P-loop containing nucleoside triphosphate hydrolases"/>
    <property type="match status" value="2"/>
</dbReference>
<dbReference type="GO" id="GO:0016787">
    <property type="term" value="F:hydrolase activity"/>
    <property type="evidence" value="ECO:0007669"/>
    <property type="project" value="UniProtKB-KW"/>
</dbReference>
<dbReference type="EMBL" id="CAUJNA010003412">
    <property type="protein sequence ID" value="CAJ1401364.1"/>
    <property type="molecule type" value="Genomic_DNA"/>
</dbReference>
<evidence type="ECO:0000256" key="4">
    <source>
        <dbReference type="ARBA" id="ARBA00022771"/>
    </source>
</evidence>
<dbReference type="InterPro" id="IPR027417">
    <property type="entry name" value="P-loop_NTPase"/>
</dbReference>
<accession>A0AA36JA73</accession>
<dbReference type="GO" id="GO:0003677">
    <property type="term" value="F:DNA binding"/>
    <property type="evidence" value="ECO:0007669"/>
    <property type="project" value="InterPro"/>
</dbReference>
<reference evidence="14" key="1">
    <citation type="submission" date="2023-08" db="EMBL/GenBank/DDBJ databases">
        <authorList>
            <person name="Chen Y."/>
            <person name="Shah S."/>
            <person name="Dougan E. K."/>
            <person name="Thang M."/>
            <person name="Chan C."/>
        </authorList>
    </citation>
    <scope>NUCLEOTIDE SEQUENCE</scope>
</reference>
<keyword evidence="8" id="KW-0539">Nucleus</keyword>
<feature type="domain" description="PARP-type" evidence="10">
    <location>
        <begin position="58"/>
        <end position="149"/>
    </location>
</feature>
<evidence type="ECO:0000259" key="11">
    <source>
        <dbReference type="PROSITE" id="PS50089"/>
    </source>
</evidence>
<evidence type="ECO:0000259" key="13">
    <source>
        <dbReference type="PROSITE" id="PS51194"/>
    </source>
</evidence>
<organism evidence="14 15">
    <name type="scientific">Effrenium voratum</name>
    <dbReference type="NCBI Taxonomy" id="2562239"/>
    <lineage>
        <taxon>Eukaryota</taxon>
        <taxon>Sar</taxon>
        <taxon>Alveolata</taxon>
        <taxon>Dinophyceae</taxon>
        <taxon>Suessiales</taxon>
        <taxon>Symbiodiniaceae</taxon>
        <taxon>Effrenium</taxon>
    </lineage>
</organism>
<keyword evidence="2" id="KW-0479">Metal-binding</keyword>
<dbReference type="GO" id="GO:0005634">
    <property type="term" value="C:nucleus"/>
    <property type="evidence" value="ECO:0007669"/>
    <property type="project" value="UniProtKB-SubCell"/>
</dbReference>
<evidence type="ECO:0000259" key="12">
    <source>
        <dbReference type="PROSITE" id="PS51192"/>
    </source>
</evidence>
<dbReference type="CDD" id="cd18793">
    <property type="entry name" value="SF2_C_SNF"/>
    <property type="match status" value="1"/>
</dbReference>
<keyword evidence="15" id="KW-1185">Reference proteome</keyword>
<dbReference type="Gene3D" id="3.30.1740.10">
    <property type="entry name" value="Zinc finger, PARP-type"/>
    <property type="match status" value="1"/>
</dbReference>
<comment type="caution">
    <text evidence="14">The sequence shown here is derived from an EMBL/GenBank/DDBJ whole genome shotgun (WGS) entry which is preliminary data.</text>
</comment>
<evidence type="ECO:0000256" key="7">
    <source>
        <dbReference type="ARBA" id="ARBA00022840"/>
    </source>
</evidence>
<dbReference type="PROSITE" id="PS00690">
    <property type="entry name" value="DEAH_ATP_HELICASE"/>
    <property type="match status" value="1"/>
</dbReference>
<keyword evidence="3" id="KW-0547">Nucleotide-binding</keyword>
<evidence type="ECO:0000313" key="14">
    <source>
        <dbReference type="EMBL" id="CAJ1401364.1"/>
    </source>
</evidence>
<dbReference type="PROSITE" id="PS51192">
    <property type="entry name" value="HELICASE_ATP_BIND_1"/>
    <property type="match status" value="1"/>
</dbReference>
<dbReference type="InterPro" id="IPR001650">
    <property type="entry name" value="Helicase_C-like"/>
</dbReference>
<proteinExistence type="predicted"/>
<dbReference type="Pfam" id="PF00176">
    <property type="entry name" value="SNF2-rel_dom"/>
    <property type="match status" value="1"/>
</dbReference>
<protein>
    <submittedName>
        <fullName evidence="14">Uncharacterized protein</fullName>
    </submittedName>
</protein>
<dbReference type="AlphaFoldDB" id="A0AA36JA73"/>
<sequence>MSELALTAVRAALQHSADRAPVRSEESVFSVSKQKWLSPAEASKLSAGERSMLLSGLFQVRKGRTNSSNCKRCGRKMEKASMQIGYPSTDKEKSKTVAVWLHVACAKKDEGLVQLASQGRKAMKEHVLGFDALSRQEQKQLVEQIHAQQEEEEEEPGLPESQVAVPPKVLEAHETPTELKCELKEFQKQGLTWMLAREDVAKGGLNPCGGILADEMGMGKTLEVIALLLASEETPTLIVVPPTCLMQWRLQIQRFVAESIEVHTYQGVNRNLPELEPESKKRVVLTTYNVLERDFRKQVDLCKVPCEFCKRRFWPEGLLTHQRHCKQADQEAVYAKRKQAAALHHSKRARREEQAEAEATVDKQEIKKEGEDTEVLDLWEHQLLDKLDLSSSPLYRVQWGRVVLDEAHRIRSSQRGSAQAAFNLQARKRWCVSGTPMQNRIGEVYSLVRFLRYYPYGYYRCTKRGCTCECFFVPCFPDTSVCKGCSHSRSLHQSIFQMEISTPIRQFGFLGKGKEALEALRLHIFHRLMLRRTKCISDLPELTVTLQKVALSAREQRFYASVREAYRPVLEDLLKNGQLMRNFAHVFSIIMRQRQAANHPDLVKFGTLQSRCHMCQAELGSSEETVALGCGHCVHEICFEDYGREACPTKIFCPSCQLSVERILGENGLDFVEELQKSKRLRSCSKIEALLAHLRKVWDDATNKVLVFSQFTHFLEIIEWHLQQEGMEAVRMCGNTKMRVREEIMQNFADPASTCRILLISLQVGGEGLNLQSANHVFLMDPWWNPAAEQQAMQRAHRIGQTRPVQVVRFVSANTIEDKILDLQAKKQCTFDSTVAGCNESLLRLSCEDIQLLFKD</sequence>
<dbReference type="InterPro" id="IPR038718">
    <property type="entry name" value="SNF2-like_sf"/>
</dbReference>
<comment type="subcellular location">
    <subcellularLocation>
        <location evidence="1">Nucleus</location>
    </subcellularLocation>
</comment>